<feature type="region of interest" description="Disordered" evidence="1">
    <location>
        <begin position="59"/>
        <end position="83"/>
    </location>
</feature>
<feature type="compositionally biased region" description="Polar residues" evidence="1">
    <location>
        <begin position="61"/>
        <end position="80"/>
    </location>
</feature>
<organism evidence="2 3">
    <name type="scientific">Coprinopsis marcescibilis</name>
    <name type="common">Agaric fungus</name>
    <name type="synonym">Psathyrella marcescibilis</name>
    <dbReference type="NCBI Taxonomy" id="230819"/>
    <lineage>
        <taxon>Eukaryota</taxon>
        <taxon>Fungi</taxon>
        <taxon>Dikarya</taxon>
        <taxon>Basidiomycota</taxon>
        <taxon>Agaricomycotina</taxon>
        <taxon>Agaricomycetes</taxon>
        <taxon>Agaricomycetidae</taxon>
        <taxon>Agaricales</taxon>
        <taxon>Agaricineae</taxon>
        <taxon>Psathyrellaceae</taxon>
        <taxon>Coprinopsis</taxon>
    </lineage>
</organism>
<evidence type="ECO:0000313" key="3">
    <source>
        <dbReference type="Proteomes" id="UP000307440"/>
    </source>
</evidence>
<name>A0A5C3L8X6_COPMA</name>
<feature type="compositionally biased region" description="Acidic residues" evidence="1">
    <location>
        <begin position="194"/>
        <end position="211"/>
    </location>
</feature>
<feature type="compositionally biased region" description="Polar residues" evidence="1">
    <location>
        <begin position="140"/>
        <end position="151"/>
    </location>
</feature>
<dbReference type="AlphaFoldDB" id="A0A5C3L8X6"/>
<protein>
    <submittedName>
        <fullName evidence="2">Uncharacterized protein</fullName>
    </submittedName>
</protein>
<gene>
    <name evidence="2" type="ORF">FA15DRAFT_740553</name>
</gene>
<accession>A0A5C3L8X6</accession>
<dbReference type="EMBL" id="ML210196">
    <property type="protein sequence ID" value="TFK24688.1"/>
    <property type="molecule type" value="Genomic_DNA"/>
</dbReference>
<feature type="region of interest" description="Disordered" evidence="1">
    <location>
        <begin position="101"/>
        <end position="211"/>
    </location>
</feature>
<dbReference type="Proteomes" id="UP000307440">
    <property type="component" value="Unassembled WGS sequence"/>
</dbReference>
<evidence type="ECO:0000256" key="1">
    <source>
        <dbReference type="SAM" id="MobiDB-lite"/>
    </source>
</evidence>
<reference evidence="2 3" key="1">
    <citation type="journal article" date="2019" name="Nat. Ecol. Evol.">
        <title>Megaphylogeny resolves global patterns of mushroom evolution.</title>
        <authorList>
            <person name="Varga T."/>
            <person name="Krizsan K."/>
            <person name="Foldi C."/>
            <person name="Dima B."/>
            <person name="Sanchez-Garcia M."/>
            <person name="Sanchez-Ramirez S."/>
            <person name="Szollosi G.J."/>
            <person name="Szarkandi J.G."/>
            <person name="Papp V."/>
            <person name="Albert L."/>
            <person name="Andreopoulos W."/>
            <person name="Angelini C."/>
            <person name="Antonin V."/>
            <person name="Barry K.W."/>
            <person name="Bougher N.L."/>
            <person name="Buchanan P."/>
            <person name="Buyck B."/>
            <person name="Bense V."/>
            <person name="Catcheside P."/>
            <person name="Chovatia M."/>
            <person name="Cooper J."/>
            <person name="Damon W."/>
            <person name="Desjardin D."/>
            <person name="Finy P."/>
            <person name="Geml J."/>
            <person name="Haridas S."/>
            <person name="Hughes K."/>
            <person name="Justo A."/>
            <person name="Karasinski D."/>
            <person name="Kautmanova I."/>
            <person name="Kiss B."/>
            <person name="Kocsube S."/>
            <person name="Kotiranta H."/>
            <person name="LaButti K.M."/>
            <person name="Lechner B.E."/>
            <person name="Liimatainen K."/>
            <person name="Lipzen A."/>
            <person name="Lukacs Z."/>
            <person name="Mihaltcheva S."/>
            <person name="Morgado L.N."/>
            <person name="Niskanen T."/>
            <person name="Noordeloos M.E."/>
            <person name="Ohm R.A."/>
            <person name="Ortiz-Santana B."/>
            <person name="Ovrebo C."/>
            <person name="Racz N."/>
            <person name="Riley R."/>
            <person name="Savchenko A."/>
            <person name="Shiryaev A."/>
            <person name="Soop K."/>
            <person name="Spirin V."/>
            <person name="Szebenyi C."/>
            <person name="Tomsovsky M."/>
            <person name="Tulloss R.E."/>
            <person name="Uehling J."/>
            <person name="Grigoriev I.V."/>
            <person name="Vagvolgyi C."/>
            <person name="Papp T."/>
            <person name="Martin F.M."/>
            <person name="Miettinen O."/>
            <person name="Hibbett D.S."/>
            <person name="Nagy L.G."/>
        </authorList>
    </citation>
    <scope>NUCLEOTIDE SEQUENCE [LARGE SCALE GENOMIC DNA]</scope>
    <source>
        <strain evidence="2 3">CBS 121175</strain>
    </source>
</reference>
<sequence>MSSHKSKVLGPRELLLLGILNGVPAGSNPKGKGREIKFYPFGNDISVAPIPLSQPIAGQGHYSSRPNLTKADSSVPYSDTSETRPFISRLRGFNYQLHNRAKTNPNVPQADDMGVPSDPVPHLEPGSHFVPSDPLPLPTASASDESGTFNDSDPVPHLEPGNSFVASKEAASGSSSDPTCDANTQDTPGCDSEPSFEDEQDDCSEYSDEYDDGFGSTDGYGLAGFVDAHTRMAFQGRNRLKGGRNIQAIRYSCWGYHARNNYFQW</sequence>
<proteinExistence type="predicted"/>
<feature type="compositionally biased region" description="Polar residues" evidence="1">
    <location>
        <begin position="172"/>
        <end position="187"/>
    </location>
</feature>
<evidence type="ECO:0000313" key="2">
    <source>
        <dbReference type="EMBL" id="TFK24688.1"/>
    </source>
</evidence>
<keyword evidence="3" id="KW-1185">Reference proteome</keyword>